<protein>
    <submittedName>
        <fullName evidence="2">Peptidyl-prolyl cis-trans isomerase A</fullName>
    </submittedName>
</protein>
<dbReference type="Pfam" id="PF00856">
    <property type="entry name" value="SET"/>
    <property type="match status" value="1"/>
</dbReference>
<comment type="caution">
    <text evidence="2">The sequence shown here is derived from an EMBL/GenBank/DDBJ whole genome shotgun (WGS) entry which is preliminary data.</text>
</comment>
<dbReference type="GO" id="GO:0016853">
    <property type="term" value="F:isomerase activity"/>
    <property type="evidence" value="ECO:0007669"/>
    <property type="project" value="UniProtKB-KW"/>
</dbReference>
<keyword evidence="2" id="KW-0413">Isomerase</keyword>
<dbReference type="InterPro" id="IPR050600">
    <property type="entry name" value="SETD3_SETD6_MTase"/>
</dbReference>
<dbReference type="InterPro" id="IPR001214">
    <property type="entry name" value="SET_dom"/>
</dbReference>
<name>A0ABP0IDP5_9DINO</name>
<dbReference type="CDD" id="cd10527">
    <property type="entry name" value="SET_LSMT"/>
    <property type="match status" value="1"/>
</dbReference>
<reference evidence="2 3" key="1">
    <citation type="submission" date="2024-02" db="EMBL/GenBank/DDBJ databases">
        <authorList>
            <person name="Chen Y."/>
            <person name="Shah S."/>
            <person name="Dougan E. K."/>
            <person name="Thang M."/>
            <person name="Chan C."/>
        </authorList>
    </citation>
    <scope>NUCLEOTIDE SEQUENCE [LARGE SCALE GENOMIC DNA]</scope>
</reference>
<keyword evidence="3" id="KW-1185">Reference proteome</keyword>
<dbReference type="Gene3D" id="3.90.1410.10">
    <property type="entry name" value="set domain protein methyltransferase, domain 1"/>
    <property type="match status" value="1"/>
</dbReference>
<accession>A0ABP0IDP5</accession>
<dbReference type="InterPro" id="IPR046341">
    <property type="entry name" value="SET_dom_sf"/>
</dbReference>
<sequence>MGDRVEDPRFARWTVGTEPFQGRAYERHPEKRDGRRCEKLGGVVSGFSCLKKSTVTERSTLRFEWSDGDGGHEGAVSREVAHMKIPASRLWAEQLLVPAVPSMSDVVQCLSLSVGEVEGPPTQPVLSAFAGPVPMRQLPLDRVRRHGWASGRASCGAASAESAVAVLDAYVRHRVAVFTTARGRTQPLAAETDGLLQLCPGDPVESDEYALHQWDRLNGSDGSIPLSGSPCEEKVRRPGVQGGRSARDVISAEYEFEFAFMLWLLSCVVLVGSYILLKAFQQLCAPAGMRVTNGWQPSLNIKDFEHGGATMSGLASEIDIRAGKEVLGFPEHTRVTDAQLQDERFLGCDGLEESLKMGCGYAKHAMWLAEKKLQVLGSDADDAKGWLPSWIRHRLVETGDAEKDYWAAWIHSLPKYEDYQQLGLPLTASPAELVKLRGLPKFGSVPAWTEDLQGALRKELDFYNARRGNRPEITWKDALWGLMAAFTRTFDCGGQGHMTMAPVGDMVNHSSTPNLVYHCERDMLKFTTRRAVRAGDELLVAYHPPKDGSAMLLSQYGILDTESDKGSWSEDDCRVLHDAHLEQSESTYLKNAAKLIDANCPAMSRAKADVLQANVQVPWIPLHAPREWRRSRWQGFL</sequence>
<evidence type="ECO:0000313" key="2">
    <source>
        <dbReference type="EMBL" id="CAK8999500.1"/>
    </source>
</evidence>
<dbReference type="PANTHER" id="PTHR13271">
    <property type="entry name" value="UNCHARACTERIZED PUTATIVE METHYLTRANSFERASE"/>
    <property type="match status" value="1"/>
</dbReference>
<evidence type="ECO:0000313" key="3">
    <source>
        <dbReference type="Proteomes" id="UP001642464"/>
    </source>
</evidence>
<dbReference type="Proteomes" id="UP001642464">
    <property type="component" value="Unassembled WGS sequence"/>
</dbReference>
<organism evidence="2 3">
    <name type="scientific">Durusdinium trenchii</name>
    <dbReference type="NCBI Taxonomy" id="1381693"/>
    <lineage>
        <taxon>Eukaryota</taxon>
        <taxon>Sar</taxon>
        <taxon>Alveolata</taxon>
        <taxon>Dinophyceae</taxon>
        <taxon>Suessiales</taxon>
        <taxon>Symbiodiniaceae</taxon>
        <taxon>Durusdinium</taxon>
    </lineage>
</organism>
<evidence type="ECO:0000259" key="1">
    <source>
        <dbReference type="Pfam" id="PF00856"/>
    </source>
</evidence>
<feature type="domain" description="SET" evidence="1">
    <location>
        <begin position="313"/>
        <end position="542"/>
    </location>
</feature>
<gene>
    <name evidence="2" type="ORF">SCF082_LOCUS6080</name>
</gene>
<dbReference type="SUPFAM" id="SSF82199">
    <property type="entry name" value="SET domain"/>
    <property type="match status" value="1"/>
</dbReference>
<dbReference type="EMBL" id="CAXAMM010003335">
    <property type="protein sequence ID" value="CAK8999500.1"/>
    <property type="molecule type" value="Genomic_DNA"/>
</dbReference>
<proteinExistence type="predicted"/>